<dbReference type="EMBL" id="QLNI01000002">
    <property type="protein sequence ID" value="RAM03794.1"/>
    <property type="molecule type" value="Genomic_DNA"/>
</dbReference>
<reference evidence="3 6" key="2">
    <citation type="submission" date="2019-02" db="EMBL/GenBank/DDBJ databases">
        <title>Complete genome sequence of Desulfobacter hydrogenophilus AcRS1.</title>
        <authorList>
            <person name="Marietou A."/>
            <person name="Lund M.B."/>
            <person name="Marshall I.P.G."/>
            <person name="Schreiber L."/>
            <person name="Jorgensen B."/>
        </authorList>
    </citation>
    <scope>NUCLEOTIDE SEQUENCE [LARGE SCALE GENOMIC DNA]</scope>
    <source>
        <strain evidence="3 6">AcRS1</strain>
    </source>
</reference>
<keyword evidence="4" id="KW-0378">Hydrolase</keyword>
<evidence type="ECO:0000259" key="2">
    <source>
        <dbReference type="Pfam" id="PF12706"/>
    </source>
</evidence>
<dbReference type="PROSITE" id="PS51257">
    <property type="entry name" value="PROKAR_LIPOPROTEIN"/>
    <property type="match status" value="1"/>
</dbReference>
<dbReference type="GO" id="GO:0016787">
    <property type="term" value="F:hydrolase activity"/>
    <property type="evidence" value="ECO:0007669"/>
    <property type="project" value="UniProtKB-KW"/>
</dbReference>
<keyword evidence="6" id="KW-1185">Reference proteome</keyword>
<keyword evidence="1" id="KW-0472">Membrane</keyword>
<dbReference type="PANTHER" id="PTHR15032:SF4">
    <property type="entry name" value="N-ACYL-PHOSPHATIDYLETHANOLAMINE-HYDROLYZING PHOSPHOLIPASE D"/>
    <property type="match status" value="1"/>
</dbReference>
<feature type="domain" description="Metallo-beta-lactamase" evidence="2">
    <location>
        <begin position="127"/>
        <end position="321"/>
    </location>
</feature>
<dbReference type="GO" id="GO:0005737">
    <property type="term" value="C:cytoplasm"/>
    <property type="evidence" value="ECO:0007669"/>
    <property type="project" value="TreeGrafter"/>
</dbReference>
<dbReference type="AlphaFoldDB" id="A0A328FGP7"/>
<dbReference type="PANTHER" id="PTHR15032">
    <property type="entry name" value="N-ACYL-PHOSPHATIDYLETHANOLAMINE-HYDROLYZING PHOSPHOLIPASE D"/>
    <property type="match status" value="1"/>
</dbReference>
<dbReference type="Proteomes" id="UP000248798">
    <property type="component" value="Unassembled WGS sequence"/>
</dbReference>
<dbReference type="InterPro" id="IPR001279">
    <property type="entry name" value="Metallo-B-lactamas"/>
</dbReference>
<dbReference type="Proteomes" id="UP000293902">
    <property type="component" value="Chromosome"/>
</dbReference>
<keyword evidence="1" id="KW-0812">Transmembrane</keyword>
<dbReference type="Pfam" id="PF12706">
    <property type="entry name" value="Lactamase_B_2"/>
    <property type="match status" value="1"/>
</dbReference>
<evidence type="ECO:0000256" key="1">
    <source>
        <dbReference type="SAM" id="Phobius"/>
    </source>
</evidence>
<accession>A0A328FGP7</accession>
<dbReference type="Gene3D" id="3.60.15.10">
    <property type="entry name" value="Ribonuclease Z/Hydroxyacylglutathione hydrolase-like"/>
    <property type="match status" value="1"/>
</dbReference>
<evidence type="ECO:0000313" key="5">
    <source>
        <dbReference type="Proteomes" id="UP000248798"/>
    </source>
</evidence>
<evidence type="ECO:0000313" key="6">
    <source>
        <dbReference type="Proteomes" id="UP000293902"/>
    </source>
</evidence>
<feature type="transmembrane region" description="Helical" evidence="1">
    <location>
        <begin position="6"/>
        <end position="27"/>
    </location>
</feature>
<proteinExistence type="predicted"/>
<gene>
    <name evidence="4" type="ORF">DO021_01715</name>
    <name evidence="3" type="ORF">EYB58_18675</name>
</gene>
<organism evidence="4 5">
    <name type="scientific">Desulfobacter hydrogenophilus</name>
    <dbReference type="NCBI Taxonomy" id="2291"/>
    <lineage>
        <taxon>Bacteria</taxon>
        <taxon>Pseudomonadati</taxon>
        <taxon>Thermodesulfobacteriota</taxon>
        <taxon>Desulfobacteria</taxon>
        <taxon>Desulfobacterales</taxon>
        <taxon>Desulfobacteraceae</taxon>
        <taxon>Desulfobacter</taxon>
    </lineage>
</organism>
<dbReference type="SUPFAM" id="SSF56281">
    <property type="entry name" value="Metallo-hydrolase/oxidoreductase"/>
    <property type="match status" value="1"/>
</dbReference>
<name>A0A328FGP7_9BACT</name>
<evidence type="ECO:0000313" key="3">
    <source>
        <dbReference type="EMBL" id="QBH14761.1"/>
    </source>
</evidence>
<dbReference type="OrthoDB" id="9805728at2"/>
<dbReference type="InterPro" id="IPR036866">
    <property type="entry name" value="RibonucZ/Hydroxyglut_hydro"/>
</dbReference>
<sequence>MGTRPLISLIYISAMTVCLGLAACAVVNQERFGKLPTGDRLGRIQQSPHYRDGKFRNLVPTPKFSTDDGMMSVIWSGIFDRAERLTPDRSVPTVKTDLKALSARSPQKDTVVWMGHSSWYIQAAGKQILIDPIFSKSAAPFSFLNKAFDGTNIYTADDMPRIDCLLISHDHWDHLDYPTIMALRSKVKQVICPLGIGAYFQHWGYPKENIREGDWHDKITLGGDVVVHVLPARHYSGRLFKENKTLWAGFAVETHEHRIFFSGDSGYGSHFSQIGKAFDGFDLVMLDCGQYDPRWAYIHMTPKEAVQAARDLGAKAFIPAHVGRFTIANHSWDEPFKLLAEDSDDYPFRLLTPKIGGPVILDAEPSQQFSCWWEATGKCPEAEQSEGDL</sequence>
<reference evidence="4 5" key="1">
    <citation type="submission" date="2018-06" db="EMBL/GenBank/DDBJ databases">
        <title>Complete Genome Sequence of Desulfobacter hydrogenophilus (DSM3380).</title>
        <authorList>
            <person name="Marietou A."/>
            <person name="Schreiber L."/>
            <person name="Marshall I."/>
            <person name="Jorgensen B."/>
        </authorList>
    </citation>
    <scope>NUCLEOTIDE SEQUENCE [LARGE SCALE GENOMIC DNA]</scope>
    <source>
        <strain evidence="4 5">DSM 3380</strain>
    </source>
</reference>
<protein>
    <submittedName>
        <fullName evidence="4">RomA family MBL fold metallo-hydrolase</fullName>
    </submittedName>
</protein>
<dbReference type="EMBL" id="CP036313">
    <property type="protein sequence ID" value="QBH14761.1"/>
    <property type="molecule type" value="Genomic_DNA"/>
</dbReference>
<keyword evidence="1" id="KW-1133">Transmembrane helix</keyword>
<evidence type="ECO:0000313" key="4">
    <source>
        <dbReference type="EMBL" id="RAM03794.1"/>
    </source>
</evidence>